<evidence type="ECO:0000313" key="1">
    <source>
        <dbReference type="EnsemblPlants" id="TuG1812G0300002651.01.T01.cds355409"/>
    </source>
</evidence>
<dbReference type="PANTHER" id="PTHR46890">
    <property type="entry name" value="NON-LTR RETROLELEMENT REVERSE TRANSCRIPTASE-LIKE PROTEIN-RELATED"/>
    <property type="match status" value="1"/>
</dbReference>
<dbReference type="PANTHER" id="PTHR46890:SF48">
    <property type="entry name" value="RNA-DIRECTED DNA POLYMERASE"/>
    <property type="match status" value="1"/>
</dbReference>
<evidence type="ECO:0000313" key="2">
    <source>
        <dbReference type="Proteomes" id="UP000015106"/>
    </source>
</evidence>
<reference evidence="1" key="3">
    <citation type="submission" date="2022-06" db="UniProtKB">
        <authorList>
            <consortium name="EnsemblPlants"/>
        </authorList>
    </citation>
    <scope>IDENTIFICATION</scope>
</reference>
<reference evidence="1" key="2">
    <citation type="submission" date="2018-03" db="EMBL/GenBank/DDBJ databases">
        <title>The Triticum urartu genome reveals the dynamic nature of wheat genome evolution.</title>
        <authorList>
            <person name="Ling H."/>
            <person name="Ma B."/>
            <person name="Shi X."/>
            <person name="Liu H."/>
            <person name="Dong L."/>
            <person name="Sun H."/>
            <person name="Cao Y."/>
            <person name="Gao Q."/>
            <person name="Zheng S."/>
            <person name="Li Y."/>
            <person name="Yu Y."/>
            <person name="Du H."/>
            <person name="Qi M."/>
            <person name="Li Y."/>
            <person name="Yu H."/>
            <person name="Cui Y."/>
            <person name="Wang N."/>
            <person name="Chen C."/>
            <person name="Wu H."/>
            <person name="Zhao Y."/>
            <person name="Zhang J."/>
            <person name="Li Y."/>
            <person name="Zhou W."/>
            <person name="Zhang B."/>
            <person name="Hu W."/>
            <person name="Eijk M."/>
            <person name="Tang J."/>
            <person name="Witsenboer H."/>
            <person name="Zhao S."/>
            <person name="Li Z."/>
            <person name="Zhang A."/>
            <person name="Wang D."/>
            <person name="Liang C."/>
        </authorList>
    </citation>
    <scope>NUCLEOTIDE SEQUENCE [LARGE SCALE GENOMIC DNA]</scope>
    <source>
        <strain evidence="1">cv. G1812</strain>
    </source>
</reference>
<name>A0A8R7TWS2_TRIUA</name>
<accession>A0A8R7TWS2</accession>
<protein>
    <recommendedName>
        <fullName evidence="3">Reverse transcriptase domain-containing protein</fullName>
    </recommendedName>
</protein>
<proteinExistence type="predicted"/>
<reference evidence="2" key="1">
    <citation type="journal article" date="2013" name="Nature">
        <title>Draft genome of the wheat A-genome progenitor Triticum urartu.</title>
        <authorList>
            <person name="Ling H.Q."/>
            <person name="Zhao S."/>
            <person name="Liu D."/>
            <person name="Wang J."/>
            <person name="Sun H."/>
            <person name="Zhang C."/>
            <person name="Fan H."/>
            <person name="Li D."/>
            <person name="Dong L."/>
            <person name="Tao Y."/>
            <person name="Gao C."/>
            <person name="Wu H."/>
            <person name="Li Y."/>
            <person name="Cui Y."/>
            <person name="Guo X."/>
            <person name="Zheng S."/>
            <person name="Wang B."/>
            <person name="Yu K."/>
            <person name="Liang Q."/>
            <person name="Yang W."/>
            <person name="Lou X."/>
            <person name="Chen J."/>
            <person name="Feng M."/>
            <person name="Jian J."/>
            <person name="Zhang X."/>
            <person name="Luo G."/>
            <person name="Jiang Y."/>
            <person name="Liu J."/>
            <person name="Wang Z."/>
            <person name="Sha Y."/>
            <person name="Zhang B."/>
            <person name="Wu H."/>
            <person name="Tang D."/>
            <person name="Shen Q."/>
            <person name="Xue P."/>
            <person name="Zou S."/>
            <person name="Wang X."/>
            <person name="Liu X."/>
            <person name="Wang F."/>
            <person name="Yang Y."/>
            <person name="An X."/>
            <person name="Dong Z."/>
            <person name="Zhang K."/>
            <person name="Zhang X."/>
            <person name="Luo M.C."/>
            <person name="Dvorak J."/>
            <person name="Tong Y."/>
            <person name="Wang J."/>
            <person name="Yang H."/>
            <person name="Li Z."/>
            <person name="Wang D."/>
            <person name="Zhang A."/>
            <person name="Wang J."/>
        </authorList>
    </citation>
    <scope>NUCLEOTIDE SEQUENCE</scope>
    <source>
        <strain evidence="2">cv. G1812</strain>
    </source>
</reference>
<organism evidence="1 2">
    <name type="scientific">Triticum urartu</name>
    <name type="common">Red wild einkorn</name>
    <name type="synonym">Crithodium urartu</name>
    <dbReference type="NCBI Taxonomy" id="4572"/>
    <lineage>
        <taxon>Eukaryota</taxon>
        <taxon>Viridiplantae</taxon>
        <taxon>Streptophyta</taxon>
        <taxon>Embryophyta</taxon>
        <taxon>Tracheophyta</taxon>
        <taxon>Spermatophyta</taxon>
        <taxon>Magnoliopsida</taxon>
        <taxon>Liliopsida</taxon>
        <taxon>Poales</taxon>
        <taxon>Poaceae</taxon>
        <taxon>BOP clade</taxon>
        <taxon>Pooideae</taxon>
        <taxon>Triticodae</taxon>
        <taxon>Triticeae</taxon>
        <taxon>Triticinae</taxon>
        <taxon>Triticum</taxon>
    </lineage>
</organism>
<dbReference type="Gramene" id="TuG1812G0300002651.01.T01">
    <property type="protein sequence ID" value="TuG1812G0300002651.01.T01.cds355409"/>
    <property type="gene ID" value="TuG1812G0300002651.01"/>
</dbReference>
<keyword evidence="2" id="KW-1185">Reference proteome</keyword>
<sequence length="79" mass="8628">SVIKGVLGIVQGQESATCINYTILALIPKVTNPSLLSQFRPISLCNVFCKISSKIITNHLKFILPDIISEEKSAFIPGR</sequence>
<dbReference type="AlphaFoldDB" id="A0A8R7TWS2"/>
<evidence type="ECO:0008006" key="3">
    <source>
        <dbReference type="Google" id="ProtNLM"/>
    </source>
</evidence>
<dbReference type="Proteomes" id="UP000015106">
    <property type="component" value="Chromosome 3"/>
</dbReference>
<dbReference type="InterPro" id="IPR052343">
    <property type="entry name" value="Retrotransposon-Effector_Assoc"/>
</dbReference>
<dbReference type="EnsemblPlants" id="TuG1812G0300002651.01.T01">
    <property type="protein sequence ID" value="TuG1812G0300002651.01.T01.cds355409"/>
    <property type="gene ID" value="TuG1812G0300002651.01"/>
</dbReference>